<dbReference type="GO" id="GO:0003700">
    <property type="term" value="F:DNA-binding transcription factor activity"/>
    <property type="evidence" value="ECO:0007669"/>
    <property type="project" value="InterPro"/>
</dbReference>
<dbReference type="AlphaFoldDB" id="A0A847RUM3"/>
<dbReference type="Proteomes" id="UP000570474">
    <property type="component" value="Unassembled WGS sequence"/>
</dbReference>
<gene>
    <name evidence="5" type="ORF">HGH92_19910</name>
</gene>
<feature type="domain" description="HTH araC/xylS-type" evidence="4">
    <location>
        <begin position="178"/>
        <end position="288"/>
    </location>
</feature>
<dbReference type="GO" id="GO:0043565">
    <property type="term" value="F:sequence-specific DNA binding"/>
    <property type="evidence" value="ECO:0007669"/>
    <property type="project" value="InterPro"/>
</dbReference>
<comment type="caution">
    <text evidence="5">The sequence shown here is derived from an EMBL/GenBank/DDBJ whole genome shotgun (WGS) entry which is preliminary data.</text>
</comment>
<name>A0A847RUM3_9BACT</name>
<evidence type="ECO:0000259" key="4">
    <source>
        <dbReference type="PROSITE" id="PS01124"/>
    </source>
</evidence>
<evidence type="ECO:0000256" key="1">
    <source>
        <dbReference type="ARBA" id="ARBA00023015"/>
    </source>
</evidence>
<accession>A0A847RUM3</accession>
<protein>
    <submittedName>
        <fullName evidence="5">Helix-turn-helix transcriptional regulator</fullName>
    </submittedName>
</protein>
<dbReference type="Pfam" id="PF12833">
    <property type="entry name" value="HTH_18"/>
    <property type="match status" value="1"/>
</dbReference>
<organism evidence="5 6">
    <name type="scientific">Chitinophaga varians</name>
    <dbReference type="NCBI Taxonomy" id="2202339"/>
    <lineage>
        <taxon>Bacteria</taxon>
        <taxon>Pseudomonadati</taxon>
        <taxon>Bacteroidota</taxon>
        <taxon>Chitinophagia</taxon>
        <taxon>Chitinophagales</taxon>
        <taxon>Chitinophagaceae</taxon>
        <taxon>Chitinophaga</taxon>
    </lineage>
</organism>
<dbReference type="InterPro" id="IPR003313">
    <property type="entry name" value="AraC-bd"/>
</dbReference>
<dbReference type="PANTHER" id="PTHR43280:SF32">
    <property type="entry name" value="TRANSCRIPTIONAL REGULATORY PROTEIN"/>
    <property type="match status" value="1"/>
</dbReference>
<keyword evidence="3" id="KW-0804">Transcription</keyword>
<dbReference type="SMART" id="SM00342">
    <property type="entry name" value="HTH_ARAC"/>
    <property type="match status" value="1"/>
</dbReference>
<dbReference type="InterPro" id="IPR009057">
    <property type="entry name" value="Homeodomain-like_sf"/>
</dbReference>
<sequence>MKSPEQIGQFFSRRNQPYSDLQDFYVFYVGDDHPGVPSPFVRRNYYKISLILEGEVRIMYADRTITVKDKAILFSNPMIPYSWKRISDKLRYYFCLFTDSFVYNLAASTVFNIRGDHVLLPDEATAEKLVFIFEMMIKEQEGHYQQKNDVIRHYIQLLHHEAVKITSPATWQLHNSANRITTLFLELLTKQCAITTVHEQVQLKTATAFATQLSIHVNYLNRAVKSVTGKTTTQVIADHLLKEAKTLLRTTDWSISEIAYCLGFGHPSNFTVFFRKMSGQNPHDFRGTNQ</sequence>
<dbReference type="PROSITE" id="PS01124">
    <property type="entry name" value="HTH_ARAC_FAMILY_2"/>
    <property type="match status" value="1"/>
</dbReference>
<dbReference type="SUPFAM" id="SSF51215">
    <property type="entry name" value="Regulatory protein AraC"/>
    <property type="match status" value="1"/>
</dbReference>
<proteinExistence type="predicted"/>
<evidence type="ECO:0000256" key="3">
    <source>
        <dbReference type="ARBA" id="ARBA00023163"/>
    </source>
</evidence>
<dbReference type="SUPFAM" id="SSF46689">
    <property type="entry name" value="Homeodomain-like"/>
    <property type="match status" value="1"/>
</dbReference>
<dbReference type="Gene3D" id="1.10.10.60">
    <property type="entry name" value="Homeodomain-like"/>
    <property type="match status" value="1"/>
</dbReference>
<evidence type="ECO:0000256" key="2">
    <source>
        <dbReference type="ARBA" id="ARBA00023125"/>
    </source>
</evidence>
<keyword evidence="1" id="KW-0805">Transcription regulation</keyword>
<dbReference type="PANTHER" id="PTHR43280">
    <property type="entry name" value="ARAC-FAMILY TRANSCRIPTIONAL REGULATOR"/>
    <property type="match status" value="1"/>
</dbReference>
<reference evidence="5 6" key="1">
    <citation type="submission" date="2020-04" db="EMBL/GenBank/DDBJ databases">
        <authorList>
            <person name="Yin C."/>
        </authorList>
    </citation>
    <scope>NUCLEOTIDE SEQUENCE [LARGE SCALE GENOMIC DNA]</scope>
    <source>
        <strain evidence="5 6">Ae27</strain>
    </source>
</reference>
<keyword evidence="6" id="KW-1185">Reference proteome</keyword>
<dbReference type="RefSeq" id="WP_168872503.1">
    <property type="nucleotide sequence ID" value="NZ_JABAIA010000002.1"/>
</dbReference>
<evidence type="ECO:0000313" key="6">
    <source>
        <dbReference type="Proteomes" id="UP000570474"/>
    </source>
</evidence>
<evidence type="ECO:0000313" key="5">
    <source>
        <dbReference type="EMBL" id="NLR66586.1"/>
    </source>
</evidence>
<dbReference type="InterPro" id="IPR037923">
    <property type="entry name" value="HTH-like"/>
</dbReference>
<dbReference type="InterPro" id="IPR018060">
    <property type="entry name" value="HTH_AraC"/>
</dbReference>
<dbReference type="Pfam" id="PF02311">
    <property type="entry name" value="AraC_binding"/>
    <property type="match status" value="1"/>
</dbReference>
<keyword evidence="2" id="KW-0238">DNA-binding</keyword>
<dbReference type="EMBL" id="JABAIA010000002">
    <property type="protein sequence ID" value="NLR66586.1"/>
    <property type="molecule type" value="Genomic_DNA"/>
</dbReference>